<dbReference type="RefSeq" id="WP_277863125.1">
    <property type="nucleotide sequence ID" value="NZ_JARRAG010000002.1"/>
</dbReference>
<comment type="caution">
    <text evidence="1">The sequence shown here is derived from an EMBL/GenBank/DDBJ whole genome shotgun (WGS) entry which is preliminary data.</text>
</comment>
<keyword evidence="2" id="KW-1185">Reference proteome</keyword>
<dbReference type="EMBL" id="JARRAG010000002">
    <property type="protein sequence ID" value="MDG3006834.1"/>
    <property type="molecule type" value="Genomic_DNA"/>
</dbReference>
<organism evidence="1 2">
    <name type="scientific">Paludisphaera mucosa</name>
    <dbReference type="NCBI Taxonomy" id="3030827"/>
    <lineage>
        <taxon>Bacteria</taxon>
        <taxon>Pseudomonadati</taxon>
        <taxon>Planctomycetota</taxon>
        <taxon>Planctomycetia</taxon>
        <taxon>Isosphaerales</taxon>
        <taxon>Isosphaeraceae</taxon>
        <taxon>Paludisphaera</taxon>
    </lineage>
</organism>
<dbReference type="Proteomes" id="UP001216907">
    <property type="component" value="Unassembled WGS sequence"/>
</dbReference>
<name>A0ABT6FGY5_9BACT</name>
<gene>
    <name evidence="1" type="ORF">PZE19_23940</name>
</gene>
<evidence type="ECO:0000313" key="2">
    <source>
        <dbReference type="Proteomes" id="UP001216907"/>
    </source>
</evidence>
<accession>A0ABT6FGY5</accession>
<evidence type="ECO:0000313" key="1">
    <source>
        <dbReference type="EMBL" id="MDG3006834.1"/>
    </source>
</evidence>
<proteinExistence type="predicted"/>
<reference evidence="1 2" key="1">
    <citation type="submission" date="2023-03" db="EMBL/GenBank/DDBJ databases">
        <title>Paludisphaera mucosa sp. nov. a novel planctomycete from northern fen.</title>
        <authorList>
            <person name="Ivanova A."/>
        </authorList>
    </citation>
    <scope>NUCLEOTIDE SEQUENCE [LARGE SCALE GENOMIC DNA]</scope>
    <source>
        <strain evidence="1 2">Pla2</strain>
    </source>
</reference>
<protein>
    <submittedName>
        <fullName evidence="1">Uncharacterized protein</fullName>
    </submittedName>
</protein>
<sequence length="164" mass="18622">MRRNLLNLAAVAACAAALFFVGRFLARRESFRALSAHHAENIRLELERERRLRDAIEAALASAPDDRDASKAATDRLFETMRSTVAEKSREVDRWRDAPESPERRAVAVKWARTAAAEAAYMAELDRRWLLDCAWGLLPHHVTLGEVPTFVMPRGWTEADRKPN</sequence>